<comment type="cofactor">
    <cofactor evidence="1 18">
        <name>Mn(2+)</name>
        <dbReference type="ChEBI" id="CHEBI:29035"/>
    </cofactor>
</comment>
<proteinExistence type="inferred from homology"/>
<evidence type="ECO:0000256" key="15">
    <source>
        <dbReference type="ARBA" id="ARBA00023157"/>
    </source>
</evidence>
<dbReference type="PANTHER" id="PTHR11675:SF43">
    <property type="entry name" value="POLYPEPTIDE N-ACETYLGALACTOSAMINYLTRANSFERASE 1"/>
    <property type="match status" value="1"/>
</dbReference>
<feature type="domain" description="Ricin B lectin" evidence="20">
    <location>
        <begin position="614"/>
        <end position="741"/>
    </location>
</feature>
<dbReference type="FunFam" id="3.90.550.10:FF:000195">
    <property type="entry name" value="Polypeptide N-acetylgalactosaminyltransferase like 6"/>
    <property type="match status" value="1"/>
</dbReference>
<evidence type="ECO:0000256" key="9">
    <source>
        <dbReference type="ARBA" id="ARBA00022723"/>
    </source>
</evidence>
<keyword evidence="6 18" id="KW-0328">Glycosyltransferase</keyword>
<evidence type="ECO:0000256" key="7">
    <source>
        <dbReference type="ARBA" id="ARBA00022679"/>
    </source>
</evidence>
<keyword evidence="11" id="KW-0735">Signal-anchor</keyword>
<comment type="pathway">
    <text evidence="3 18">Protein modification; protein glycosylation.</text>
</comment>
<dbReference type="InterPro" id="IPR045885">
    <property type="entry name" value="GalNAc-T"/>
</dbReference>
<dbReference type="GO" id="GO:0030246">
    <property type="term" value="F:carbohydrate binding"/>
    <property type="evidence" value="ECO:0007669"/>
    <property type="project" value="UniProtKB-KW"/>
</dbReference>
<dbReference type="InterPro" id="IPR029044">
    <property type="entry name" value="Nucleotide-diphossugar_trans"/>
</dbReference>
<dbReference type="CTD" id="50614"/>
<dbReference type="GO" id="GO:0006493">
    <property type="term" value="P:protein O-linked glycosylation"/>
    <property type="evidence" value="ECO:0007669"/>
    <property type="project" value="TreeGrafter"/>
</dbReference>
<keyword evidence="10 18" id="KW-0430">Lectin</keyword>
<dbReference type="Gene3D" id="2.80.10.50">
    <property type="match status" value="1"/>
</dbReference>
<sequence length="744" mass="81955">MAVARKVRTLLALNLLMLAALLLFLVYSRSVDRTEPAVVEAMATAGEAASRAAAVAARARLTRARSKAKARARRAGEAGFEAAVGDQGGSVESNAGAAGGAGILGGRRGDPEGLLKRLEQLEQLVYRRLGGAPPPRPRPPTGFDSWLDIGTDAGKLDRARDKWSSSRLIEHACRPLPTTLTDPSLAPSLPPPPPPDGGRVGPPLLGAGPAGGGPPLGAGGPLPDGPGSRGGAAAAAREAEGRASLLLQQQQGDDDEEEEEKLYHKYGYNAHRSDRLPLLRDIPDYRPGGCKELRYAADLPQVSVVFIFVNEAASVIERSAHSAARRTPAHLLREIILVDDASDDPDLKAPLEGRLRGSLGPLVRFVRNSKREGLIRARIAGWREATAPVVAFFDAHVEFEEGWAEPALARIREDRSRVVLPAIDNIRHGSFEVQRYHDSAHGYNWELWCMYIAPPRAWVQRGNKTAPIRTPAMIGCSFVVHREYFGEIGLFDPGMDVYGGENVELGFRVWQCGGSMEVLPCSRVAHIERRSKPYVRDLEFYMKRNALRAAEVWMDEFKSHVYMAWNIPMSNPGIDIGDITERVALRERLQCKSFEWYLDNVYPEMRRYNNTLAYGEMRNSKANNFCLDQGPPENNTAIVYPCHGWTPQLVRFTADGRLQVGATGSTTQVPDTRCLQDDGSTRRPRLLPCRGPGPDTRDNWEFTQNGPVVNRKTRRCLEVESTPSGLELIMHVCSGQQWNIRNLL</sequence>
<dbReference type="SUPFAM" id="SSF53448">
    <property type="entry name" value="Nucleotide-diphospho-sugar transferases"/>
    <property type="match status" value="1"/>
</dbReference>
<evidence type="ECO:0000313" key="21">
    <source>
        <dbReference type="Proteomes" id="UP001318040"/>
    </source>
</evidence>
<keyword evidence="16" id="KW-0325">Glycoprotein</keyword>
<feature type="compositionally biased region" description="Low complexity" evidence="19">
    <location>
        <begin position="231"/>
        <end position="241"/>
    </location>
</feature>
<evidence type="ECO:0000256" key="14">
    <source>
        <dbReference type="ARBA" id="ARBA00023136"/>
    </source>
</evidence>
<dbReference type="SUPFAM" id="SSF50370">
    <property type="entry name" value="Ricin B-like lectins"/>
    <property type="match status" value="1"/>
</dbReference>
<keyword evidence="15 18" id="KW-1015">Disulfide bond</keyword>
<evidence type="ECO:0000256" key="5">
    <source>
        <dbReference type="ARBA" id="ARBA00012644"/>
    </source>
</evidence>
<keyword evidence="13 18" id="KW-0333">Golgi apparatus</keyword>
<reference evidence="22" key="1">
    <citation type="submission" date="2025-08" db="UniProtKB">
        <authorList>
            <consortium name="RefSeq"/>
        </authorList>
    </citation>
    <scope>IDENTIFICATION</scope>
    <source>
        <tissue evidence="22">Sperm</tissue>
    </source>
</reference>
<evidence type="ECO:0000256" key="13">
    <source>
        <dbReference type="ARBA" id="ARBA00023034"/>
    </source>
</evidence>
<evidence type="ECO:0000256" key="8">
    <source>
        <dbReference type="ARBA" id="ARBA00022692"/>
    </source>
</evidence>
<keyword evidence="17 18" id="KW-0464">Manganese</keyword>
<keyword evidence="14" id="KW-0472">Membrane</keyword>
<dbReference type="CDD" id="cd02510">
    <property type="entry name" value="pp-GalNAc-T"/>
    <property type="match status" value="1"/>
</dbReference>
<dbReference type="PROSITE" id="PS50231">
    <property type="entry name" value="RICIN_B_LECTIN"/>
    <property type="match status" value="1"/>
</dbReference>
<dbReference type="AlphaFoldDB" id="A0AAJ7WNW6"/>
<dbReference type="Pfam" id="PF00652">
    <property type="entry name" value="Ricin_B_lectin"/>
    <property type="match status" value="1"/>
</dbReference>
<evidence type="ECO:0000256" key="10">
    <source>
        <dbReference type="ARBA" id="ARBA00022734"/>
    </source>
</evidence>
<evidence type="ECO:0000256" key="3">
    <source>
        <dbReference type="ARBA" id="ARBA00004922"/>
    </source>
</evidence>
<protein>
    <recommendedName>
        <fullName evidence="5 18">Polypeptide N-acetylgalactosaminyltransferase</fullName>
        <ecNumber evidence="18">2.4.1.-</ecNumber>
    </recommendedName>
    <alternativeName>
        <fullName evidence="18">Protein-UDP acetylgalactosaminyltransferase</fullName>
    </alternativeName>
</protein>
<evidence type="ECO:0000256" key="6">
    <source>
        <dbReference type="ARBA" id="ARBA00022676"/>
    </source>
</evidence>
<evidence type="ECO:0000256" key="12">
    <source>
        <dbReference type="ARBA" id="ARBA00022989"/>
    </source>
</evidence>
<feature type="compositionally biased region" description="Low complexity" evidence="19">
    <location>
        <begin position="174"/>
        <end position="187"/>
    </location>
</feature>
<dbReference type="GO" id="GO:0046872">
    <property type="term" value="F:metal ion binding"/>
    <property type="evidence" value="ECO:0007669"/>
    <property type="project" value="UniProtKB-KW"/>
</dbReference>
<evidence type="ECO:0000313" key="22">
    <source>
        <dbReference type="RefSeq" id="XP_032803408.1"/>
    </source>
</evidence>
<dbReference type="FunFam" id="2.80.10.50:FF:000017">
    <property type="entry name" value="Polypeptide N-acetylgalactosaminyltransferase"/>
    <property type="match status" value="1"/>
</dbReference>
<evidence type="ECO:0000259" key="20">
    <source>
        <dbReference type="SMART" id="SM00458"/>
    </source>
</evidence>
<feature type="compositionally biased region" description="Gly residues" evidence="19">
    <location>
        <begin position="208"/>
        <end position="230"/>
    </location>
</feature>
<gene>
    <name evidence="22" type="primary">LOC116939312</name>
</gene>
<keyword evidence="7 18" id="KW-0808">Transferase</keyword>
<keyword evidence="9" id="KW-0479">Metal-binding</keyword>
<dbReference type="Pfam" id="PF00535">
    <property type="entry name" value="Glycos_transf_2"/>
    <property type="match status" value="1"/>
</dbReference>
<keyword evidence="8" id="KW-0812">Transmembrane</keyword>
<comment type="subcellular location">
    <subcellularLocation>
        <location evidence="2 18">Golgi apparatus membrane</location>
        <topology evidence="2 18">Single-pass type II membrane protein</topology>
    </subcellularLocation>
</comment>
<evidence type="ECO:0000256" key="19">
    <source>
        <dbReference type="SAM" id="MobiDB-lite"/>
    </source>
</evidence>
<keyword evidence="12" id="KW-1133">Transmembrane helix</keyword>
<dbReference type="KEGG" id="pmrn:116939312"/>
<accession>A0AAJ7WNW6</accession>
<dbReference type="Proteomes" id="UP001318040">
    <property type="component" value="Chromosome 5"/>
</dbReference>
<dbReference type="RefSeq" id="XP_032803408.1">
    <property type="nucleotide sequence ID" value="XM_032947517.1"/>
</dbReference>
<dbReference type="PANTHER" id="PTHR11675">
    <property type="entry name" value="N-ACETYLGALACTOSAMINYLTRANSFERASE"/>
    <property type="match status" value="1"/>
</dbReference>
<dbReference type="InterPro" id="IPR000772">
    <property type="entry name" value="Ricin_B_lectin"/>
</dbReference>
<evidence type="ECO:0000256" key="11">
    <source>
        <dbReference type="ARBA" id="ARBA00022968"/>
    </source>
</evidence>
<dbReference type="GO" id="GO:0004653">
    <property type="term" value="F:polypeptide N-acetylgalactosaminyltransferase activity"/>
    <property type="evidence" value="ECO:0007669"/>
    <property type="project" value="TreeGrafter"/>
</dbReference>
<name>A0AAJ7WNW6_PETMA</name>
<evidence type="ECO:0000256" key="17">
    <source>
        <dbReference type="ARBA" id="ARBA00023211"/>
    </source>
</evidence>
<evidence type="ECO:0000256" key="1">
    <source>
        <dbReference type="ARBA" id="ARBA00001936"/>
    </source>
</evidence>
<evidence type="ECO:0000256" key="18">
    <source>
        <dbReference type="RuleBase" id="RU361242"/>
    </source>
</evidence>
<dbReference type="Gene3D" id="3.90.550.10">
    <property type="entry name" value="Spore Coat Polysaccharide Biosynthesis Protein SpsA, Chain A"/>
    <property type="match status" value="1"/>
</dbReference>
<organism evidence="21 22">
    <name type="scientific">Petromyzon marinus</name>
    <name type="common">Sea lamprey</name>
    <dbReference type="NCBI Taxonomy" id="7757"/>
    <lineage>
        <taxon>Eukaryota</taxon>
        <taxon>Metazoa</taxon>
        <taxon>Chordata</taxon>
        <taxon>Craniata</taxon>
        <taxon>Vertebrata</taxon>
        <taxon>Cyclostomata</taxon>
        <taxon>Hyperoartia</taxon>
        <taxon>Petromyzontiformes</taxon>
        <taxon>Petromyzontidae</taxon>
        <taxon>Petromyzon</taxon>
    </lineage>
</organism>
<dbReference type="InterPro" id="IPR001173">
    <property type="entry name" value="Glyco_trans_2-like"/>
</dbReference>
<evidence type="ECO:0000256" key="16">
    <source>
        <dbReference type="ARBA" id="ARBA00023180"/>
    </source>
</evidence>
<dbReference type="GO" id="GO:0000139">
    <property type="term" value="C:Golgi membrane"/>
    <property type="evidence" value="ECO:0007669"/>
    <property type="project" value="UniProtKB-SubCell"/>
</dbReference>
<feature type="region of interest" description="Disordered" evidence="19">
    <location>
        <begin position="174"/>
        <end position="241"/>
    </location>
</feature>
<dbReference type="InterPro" id="IPR035992">
    <property type="entry name" value="Ricin_B-like_lectins"/>
</dbReference>
<evidence type="ECO:0000256" key="4">
    <source>
        <dbReference type="ARBA" id="ARBA00005680"/>
    </source>
</evidence>
<evidence type="ECO:0000256" key="2">
    <source>
        <dbReference type="ARBA" id="ARBA00004323"/>
    </source>
</evidence>
<comment type="similarity">
    <text evidence="4 18">Belongs to the glycosyltransferase 2 family. GalNAc-T subfamily.</text>
</comment>
<keyword evidence="21" id="KW-1185">Reference proteome</keyword>
<dbReference type="SMART" id="SM00458">
    <property type="entry name" value="RICIN"/>
    <property type="match status" value="1"/>
</dbReference>
<dbReference type="EC" id="2.4.1.-" evidence="18"/>